<dbReference type="GO" id="GO:0042802">
    <property type="term" value="F:identical protein binding"/>
    <property type="evidence" value="ECO:0007669"/>
    <property type="project" value="TreeGrafter"/>
</dbReference>
<dbReference type="InterPro" id="IPR015424">
    <property type="entry name" value="PyrdxlP-dep_Trfase"/>
</dbReference>
<dbReference type="KEGG" id="abi:Aboo_1344"/>
<protein>
    <recommendedName>
        <fullName evidence="8">Ornithine aminotransferase</fullName>
        <ecNumber evidence="3">2.6.1.13</ecNumber>
    </recommendedName>
</protein>
<evidence type="ECO:0000256" key="7">
    <source>
        <dbReference type="ARBA" id="ARBA00052899"/>
    </source>
</evidence>
<sequence length="445" mass="48928">MEGPKIKVVPPGPKSQEILKLKDKYVARGMSVAHPIVVERAHGAFVEDVDGNVYIDFAGGIGVINAGHTPDEVVEAIKEQSEKLLHTCFMVLPYEPFLHLAERMVQITPANLEKVALFNSGAEAVENAIKIAIYSTGKQGIITFDHAFHGRTRMGMTLTGKNKPYKYKLGMPIPGIWQLPYPYPYRCMGGKKTDPEECLQRTLEYIDFKLRTHISPDETAAFIAEPLQGEGGFIVPPKGFFPELKKIAEENEMLLIDDEIQSGFGRTGKMWATEHFGTEPHIMTFAKSVASGLPLSGVIGEAEIMDSVHPGGLGGTYGGNPVACAAALKTIDIIEKNLDNAVKIGDIIHKRFIDMQDEFKIIGDVRGLGPMIAMELVKDRETQEPATEETKKILHKALEKGLILIKAGLFSNVIRILVPIVASIDTVEKGLDIFEDTIKEISQQI</sequence>
<evidence type="ECO:0000256" key="3">
    <source>
        <dbReference type="ARBA" id="ARBA00012924"/>
    </source>
</evidence>
<evidence type="ECO:0000313" key="10">
    <source>
        <dbReference type="EMBL" id="ADD09152.1"/>
    </source>
</evidence>
<comment type="catalytic activity">
    <reaction evidence="7">
        <text>L-ornithine + 2-oxoglutarate = L-glutamate 5-semialdehyde + L-glutamate</text>
        <dbReference type="Rhea" id="RHEA:25160"/>
        <dbReference type="ChEBI" id="CHEBI:16810"/>
        <dbReference type="ChEBI" id="CHEBI:29985"/>
        <dbReference type="ChEBI" id="CHEBI:46911"/>
        <dbReference type="ChEBI" id="CHEBI:58066"/>
        <dbReference type="EC" id="2.6.1.13"/>
    </reaction>
</comment>
<reference evidence="10" key="1">
    <citation type="submission" date="2010-02" db="EMBL/GenBank/DDBJ databases">
        <title>Complete sequence of Aciduliprofundum boonei T469.</title>
        <authorList>
            <consortium name="US DOE Joint Genome Institute"/>
            <person name="Lucas S."/>
            <person name="Copeland A."/>
            <person name="Lapidus A."/>
            <person name="Cheng J.-F."/>
            <person name="Bruce D."/>
            <person name="Goodwin L."/>
            <person name="Pitluck S."/>
            <person name="Saunders E."/>
            <person name="Detter J.C."/>
            <person name="Han C."/>
            <person name="Tapia R."/>
            <person name="Land M."/>
            <person name="Hauser L."/>
            <person name="Kyrpides N."/>
            <person name="Mikhailova N."/>
            <person name="Flores G."/>
            <person name="Reysenbach A.-L."/>
            <person name="Woyke T."/>
        </authorList>
    </citation>
    <scope>NUCLEOTIDE SEQUENCE</scope>
    <source>
        <strain evidence="10">T469</strain>
    </source>
</reference>
<dbReference type="AlphaFoldDB" id="B5ICS0"/>
<proteinExistence type="inferred from homology"/>
<dbReference type="PANTHER" id="PTHR11986">
    <property type="entry name" value="AMINOTRANSFERASE CLASS III"/>
    <property type="match status" value="1"/>
</dbReference>
<dbReference type="InterPro" id="IPR049704">
    <property type="entry name" value="Aminotrans_3_PPA_site"/>
</dbReference>
<dbReference type="InterPro" id="IPR015421">
    <property type="entry name" value="PyrdxlP-dep_Trfase_major"/>
</dbReference>
<keyword evidence="6 9" id="KW-0663">Pyridoxal phosphate</keyword>
<dbReference type="Proteomes" id="UP000001400">
    <property type="component" value="Chromosome"/>
</dbReference>
<dbReference type="Gene3D" id="3.40.640.10">
    <property type="entry name" value="Type I PLP-dependent aspartate aminotransferase-like (Major domain)"/>
    <property type="match status" value="1"/>
</dbReference>
<dbReference type="PROSITE" id="PS00600">
    <property type="entry name" value="AA_TRANSFER_CLASS_3"/>
    <property type="match status" value="1"/>
</dbReference>
<evidence type="ECO:0000256" key="5">
    <source>
        <dbReference type="ARBA" id="ARBA00022679"/>
    </source>
</evidence>
<dbReference type="STRING" id="439481.Aboo_1344"/>
<dbReference type="PIRSF" id="PIRSF000521">
    <property type="entry name" value="Transaminase_4ab_Lys_Orn"/>
    <property type="match status" value="1"/>
</dbReference>
<dbReference type="FunFam" id="3.40.640.10:FF:000013">
    <property type="entry name" value="4-aminobutyrate aminotransferase"/>
    <property type="match status" value="1"/>
</dbReference>
<evidence type="ECO:0000256" key="1">
    <source>
        <dbReference type="ARBA" id="ARBA00001933"/>
    </source>
</evidence>
<comment type="similarity">
    <text evidence="2 9">Belongs to the class-III pyridoxal-phosphate-dependent aminotransferase family.</text>
</comment>
<gene>
    <name evidence="10" type="ordered locus">Aboo_1344</name>
</gene>
<dbReference type="EC" id="2.6.1.13" evidence="3"/>
<evidence type="ECO:0000256" key="8">
    <source>
        <dbReference type="ARBA" id="ARBA00073894"/>
    </source>
</evidence>
<keyword evidence="11" id="KW-1185">Reference proteome</keyword>
<evidence type="ECO:0000256" key="2">
    <source>
        <dbReference type="ARBA" id="ARBA00008954"/>
    </source>
</evidence>
<dbReference type="InterPro" id="IPR005814">
    <property type="entry name" value="Aminotrans_3"/>
</dbReference>
<evidence type="ECO:0000313" key="11">
    <source>
        <dbReference type="Proteomes" id="UP000001400"/>
    </source>
</evidence>
<dbReference type="InterPro" id="IPR015422">
    <property type="entry name" value="PyrdxlP-dep_Trfase_small"/>
</dbReference>
<dbReference type="eggNOG" id="arCOG00915">
    <property type="taxonomic scope" value="Archaea"/>
</dbReference>
<evidence type="ECO:0000256" key="6">
    <source>
        <dbReference type="ARBA" id="ARBA00022898"/>
    </source>
</evidence>
<evidence type="ECO:0000256" key="9">
    <source>
        <dbReference type="RuleBase" id="RU003560"/>
    </source>
</evidence>
<dbReference type="CDD" id="cd00610">
    <property type="entry name" value="OAT_like"/>
    <property type="match status" value="1"/>
</dbReference>
<dbReference type="SUPFAM" id="SSF53383">
    <property type="entry name" value="PLP-dependent transferases"/>
    <property type="match status" value="1"/>
</dbReference>
<keyword evidence="4 10" id="KW-0032">Aminotransferase</keyword>
<dbReference type="Pfam" id="PF00202">
    <property type="entry name" value="Aminotran_3"/>
    <property type="match status" value="1"/>
</dbReference>
<dbReference type="HOGENOM" id="CLU_016922_10_0_2"/>
<keyword evidence="5" id="KW-0808">Transferase</keyword>
<comment type="cofactor">
    <cofactor evidence="1">
        <name>pyridoxal 5'-phosphate</name>
        <dbReference type="ChEBI" id="CHEBI:597326"/>
    </cofactor>
</comment>
<evidence type="ECO:0000256" key="4">
    <source>
        <dbReference type="ARBA" id="ARBA00022576"/>
    </source>
</evidence>
<accession>B5ICS0</accession>
<dbReference type="EMBL" id="CP001941">
    <property type="protein sequence ID" value="ADD09152.1"/>
    <property type="molecule type" value="Genomic_DNA"/>
</dbReference>
<dbReference type="GeneID" id="8828306"/>
<dbReference type="GO" id="GO:0030170">
    <property type="term" value="F:pyridoxal phosphate binding"/>
    <property type="evidence" value="ECO:0007669"/>
    <property type="project" value="InterPro"/>
</dbReference>
<dbReference type="OrthoDB" id="6534at2157"/>
<dbReference type="Gene3D" id="3.90.1150.10">
    <property type="entry name" value="Aspartate Aminotransferase, domain 1"/>
    <property type="match status" value="1"/>
</dbReference>
<dbReference type="RefSeq" id="WP_008083914.1">
    <property type="nucleotide sequence ID" value="NC_013926.1"/>
</dbReference>
<name>B5ICS0_ACIB4</name>
<dbReference type="GO" id="GO:0004587">
    <property type="term" value="F:ornithine aminotransferase activity"/>
    <property type="evidence" value="ECO:0007669"/>
    <property type="project" value="UniProtKB-EC"/>
</dbReference>
<dbReference type="PANTHER" id="PTHR11986:SF58">
    <property type="entry name" value="LEUCINE_METHIONINE RACEMASE"/>
    <property type="match status" value="1"/>
</dbReference>
<organism evidence="10 11">
    <name type="scientific">Aciduliprofundum boonei (strain DSM 19572 / T469)</name>
    <dbReference type="NCBI Taxonomy" id="439481"/>
    <lineage>
        <taxon>Archaea</taxon>
        <taxon>Methanobacteriati</taxon>
        <taxon>Thermoplasmatota</taxon>
        <taxon>DHVE2 group</taxon>
        <taxon>Candidatus Aciduliprofundum</taxon>
    </lineage>
</organism>
<dbReference type="InterPro" id="IPR050103">
    <property type="entry name" value="Class-III_PLP-dep_AT"/>
</dbReference>